<evidence type="ECO:0000259" key="1">
    <source>
        <dbReference type="Pfam" id="PF08241"/>
    </source>
</evidence>
<dbReference type="SUPFAM" id="SSF53335">
    <property type="entry name" value="S-adenosyl-L-methionine-dependent methyltransferases"/>
    <property type="match status" value="1"/>
</dbReference>
<evidence type="ECO:0000313" key="2">
    <source>
        <dbReference type="EMBL" id="OUJ13091.1"/>
    </source>
</evidence>
<dbReference type="InterPro" id="IPR029063">
    <property type="entry name" value="SAM-dependent_MTases_sf"/>
</dbReference>
<accession>A0A252BWB1</accession>
<reference evidence="3" key="1">
    <citation type="submission" date="2014-06" db="EMBL/GenBank/DDBJ databases">
        <authorList>
            <person name="Winans N.J."/>
            <person name="Newell P.D."/>
            <person name="Douglas A.E."/>
        </authorList>
    </citation>
    <scope>NUCLEOTIDE SEQUENCE [LARGE SCALE GENOMIC DNA]</scope>
</reference>
<proteinExistence type="predicted"/>
<dbReference type="RefSeq" id="WP_086638817.1">
    <property type="nucleotide sequence ID" value="NZ_JOPJ01000007.1"/>
</dbReference>
<organism evidence="2 3">
    <name type="scientific">Acetobacter okinawensis</name>
    <dbReference type="NCBI Taxonomy" id="1076594"/>
    <lineage>
        <taxon>Bacteria</taxon>
        <taxon>Pseudomonadati</taxon>
        <taxon>Pseudomonadota</taxon>
        <taxon>Alphaproteobacteria</taxon>
        <taxon>Acetobacterales</taxon>
        <taxon>Acetobacteraceae</taxon>
        <taxon>Acetobacter</taxon>
    </lineage>
</organism>
<dbReference type="Gene3D" id="3.40.50.150">
    <property type="entry name" value="Vaccinia Virus protein VP39"/>
    <property type="match status" value="1"/>
</dbReference>
<dbReference type="EMBL" id="JOPJ01000007">
    <property type="protein sequence ID" value="OUJ13091.1"/>
    <property type="molecule type" value="Genomic_DNA"/>
</dbReference>
<dbReference type="AlphaFoldDB" id="A0A252BWB1"/>
<dbReference type="InterPro" id="IPR013216">
    <property type="entry name" value="Methyltransf_11"/>
</dbReference>
<dbReference type="Proteomes" id="UP000194931">
    <property type="component" value="Unassembled WGS sequence"/>
</dbReference>
<protein>
    <recommendedName>
        <fullName evidence="1">Methyltransferase type 11 domain-containing protein</fullName>
    </recommendedName>
</protein>
<dbReference type="GO" id="GO:0008757">
    <property type="term" value="F:S-adenosylmethionine-dependent methyltransferase activity"/>
    <property type="evidence" value="ECO:0007669"/>
    <property type="project" value="InterPro"/>
</dbReference>
<comment type="caution">
    <text evidence="2">The sequence shown here is derived from an EMBL/GenBank/DDBJ whole genome shotgun (WGS) entry which is preliminary data.</text>
</comment>
<dbReference type="Pfam" id="PF08241">
    <property type="entry name" value="Methyltransf_11"/>
    <property type="match status" value="1"/>
</dbReference>
<name>A0A252BWB1_9PROT</name>
<dbReference type="CDD" id="cd02440">
    <property type="entry name" value="AdoMet_MTases"/>
    <property type="match status" value="1"/>
</dbReference>
<dbReference type="STRING" id="1236501.GCA_000613865_01664"/>
<sequence>MQNATLREESFYGTPSGRVCVSLLGERLRWFWPELANQSVLGLGSGGAMPYLHTLGDSTTLRIGACLGSGRVDMALQHGQTCVVDPAGLPFEEQKFDRIVLVHALQGRENPLTLLRSAARVLKDDGRLLMVVPSRLGGRARLRRTPFARDAAFTRSKLRQVLAGAMLRAEQWDEAVFLPASQACRTLRRGRRMDIAGKVLCPGGGSLILVEAVPDIYSALSLPVQLKKGWFARIRLPAAGMAGAPRAGKTS</sequence>
<keyword evidence="3" id="KW-1185">Reference proteome</keyword>
<dbReference type="eggNOG" id="COG2226">
    <property type="taxonomic scope" value="Bacteria"/>
</dbReference>
<dbReference type="OrthoDB" id="9800231at2"/>
<feature type="domain" description="Methyltransferase type 11" evidence="1">
    <location>
        <begin position="41"/>
        <end position="129"/>
    </location>
</feature>
<evidence type="ECO:0000313" key="3">
    <source>
        <dbReference type="Proteomes" id="UP000194931"/>
    </source>
</evidence>
<gene>
    <name evidence="2" type="ORF">HK26_12130</name>
</gene>